<reference evidence="1 2" key="1">
    <citation type="submission" date="2020-08" db="EMBL/GenBank/DDBJ databases">
        <title>Genome public.</title>
        <authorList>
            <person name="Liu C."/>
            <person name="Sun Q."/>
        </authorList>
    </citation>
    <scope>NUCLEOTIDE SEQUENCE [LARGE SCALE GENOMIC DNA]</scope>
    <source>
        <strain evidence="1 2">New-38</strain>
    </source>
</reference>
<evidence type="ECO:0000313" key="1">
    <source>
        <dbReference type="EMBL" id="MBC5729401.1"/>
    </source>
</evidence>
<gene>
    <name evidence="1" type="ORF">H8S34_00940</name>
</gene>
<dbReference type="EMBL" id="JACOPR010000001">
    <property type="protein sequence ID" value="MBC5729401.1"/>
    <property type="molecule type" value="Genomic_DNA"/>
</dbReference>
<organism evidence="1 2">
    <name type="scientific">Pseudoflavonifractor hominis</name>
    <dbReference type="NCBI Taxonomy" id="2763059"/>
    <lineage>
        <taxon>Bacteria</taxon>
        <taxon>Bacillati</taxon>
        <taxon>Bacillota</taxon>
        <taxon>Clostridia</taxon>
        <taxon>Eubacteriales</taxon>
        <taxon>Oscillospiraceae</taxon>
        <taxon>Pseudoflavonifractor</taxon>
    </lineage>
</organism>
<name>A0ABR7HPP7_9FIRM</name>
<evidence type="ECO:0000313" key="2">
    <source>
        <dbReference type="Proteomes" id="UP000660021"/>
    </source>
</evidence>
<comment type="caution">
    <text evidence="1">The sequence shown here is derived from an EMBL/GenBank/DDBJ whole genome shotgun (WGS) entry which is preliminary data.</text>
</comment>
<sequence>MPDDIVTSIQKMHQGMVTFTAEELLQIYETARSTDLEALRSAAQTLYPDRKDDRGLPPIAVWEGGGRAFPYGPHGDYCRPAFTITSPLCRMLGIMEDGTPHFY</sequence>
<keyword evidence="2" id="KW-1185">Reference proteome</keyword>
<dbReference type="RefSeq" id="WP_101693500.1">
    <property type="nucleotide sequence ID" value="NZ_JACOPR010000001.1"/>
</dbReference>
<dbReference type="Proteomes" id="UP000660021">
    <property type="component" value="Unassembled WGS sequence"/>
</dbReference>
<proteinExistence type="predicted"/>
<protein>
    <submittedName>
        <fullName evidence="1">Uncharacterized protein</fullName>
    </submittedName>
</protein>
<accession>A0ABR7HPP7</accession>